<dbReference type="InterPro" id="IPR011009">
    <property type="entry name" value="Kinase-like_dom_sf"/>
</dbReference>
<evidence type="ECO:0000256" key="3">
    <source>
        <dbReference type="ARBA" id="ARBA00022777"/>
    </source>
</evidence>
<dbReference type="PROSITE" id="PS00108">
    <property type="entry name" value="PROTEIN_KINASE_ST"/>
    <property type="match status" value="1"/>
</dbReference>
<dbReference type="Pfam" id="PF00069">
    <property type="entry name" value="Pkinase"/>
    <property type="match status" value="1"/>
</dbReference>
<dbReference type="InterPro" id="IPR000719">
    <property type="entry name" value="Prot_kinase_dom"/>
</dbReference>
<evidence type="ECO:0000256" key="4">
    <source>
        <dbReference type="ARBA" id="ARBA00022840"/>
    </source>
</evidence>
<dbReference type="Proteomes" id="UP000663090">
    <property type="component" value="Chromosome"/>
</dbReference>
<dbReference type="InterPro" id="IPR008271">
    <property type="entry name" value="Ser/Thr_kinase_AS"/>
</dbReference>
<keyword evidence="3 8" id="KW-0418">Kinase</keyword>
<accession>A0ABX7MY55</accession>
<dbReference type="Gene3D" id="1.25.40.10">
    <property type="entry name" value="Tetratricopeptide repeat domain"/>
    <property type="match status" value="2"/>
</dbReference>
<evidence type="ECO:0000256" key="2">
    <source>
        <dbReference type="ARBA" id="ARBA00022741"/>
    </source>
</evidence>
<dbReference type="PANTHER" id="PTHR43289:SF34">
    <property type="entry name" value="SERINE_THREONINE-PROTEIN KINASE YBDM-RELATED"/>
    <property type="match status" value="1"/>
</dbReference>
<proteinExistence type="predicted"/>
<dbReference type="GO" id="GO:0004674">
    <property type="term" value="F:protein serine/threonine kinase activity"/>
    <property type="evidence" value="ECO:0007669"/>
    <property type="project" value="UniProtKB-KW"/>
</dbReference>
<dbReference type="Gene3D" id="1.10.510.10">
    <property type="entry name" value="Transferase(Phosphotransferase) domain 1"/>
    <property type="match status" value="1"/>
</dbReference>
<dbReference type="InterPro" id="IPR011990">
    <property type="entry name" value="TPR-like_helical_dom_sf"/>
</dbReference>
<dbReference type="InterPro" id="IPR017441">
    <property type="entry name" value="Protein_kinase_ATP_BS"/>
</dbReference>
<feature type="region of interest" description="Disordered" evidence="6">
    <location>
        <begin position="211"/>
        <end position="249"/>
    </location>
</feature>
<evidence type="ECO:0000256" key="6">
    <source>
        <dbReference type="SAM" id="MobiDB-lite"/>
    </source>
</evidence>
<evidence type="ECO:0000259" key="7">
    <source>
        <dbReference type="PROSITE" id="PS50011"/>
    </source>
</evidence>
<feature type="binding site" evidence="5">
    <location>
        <position position="93"/>
    </location>
    <ligand>
        <name>ATP</name>
        <dbReference type="ChEBI" id="CHEBI:30616"/>
    </ligand>
</feature>
<protein>
    <submittedName>
        <fullName evidence="8">Serine/threonine protein kinase</fullName>
    </submittedName>
</protein>
<dbReference type="EMBL" id="CP071091">
    <property type="protein sequence ID" value="QSQ11367.1"/>
    <property type="molecule type" value="Genomic_DNA"/>
</dbReference>
<dbReference type="RefSeq" id="WP_206713120.1">
    <property type="nucleotide sequence ID" value="NZ_CP071091.1"/>
</dbReference>
<keyword evidence="1" id="KW-0808">Transferase</keyword>
<dbReference type="PROSITE" id="PS00107">
    <property type="entry name" value="PROTEIN_KINASE_ATP"/>
    <property type="match status" value="1"/>
</dbReference>
<dbReference type="Pfam" id="PF13424">
    <property type="entry name" value="TPR_12"/>
    <property type="match status" value="3"/>
</dbReference>
<dbReference type="SMART" id="SM00028">
    <property type="entry name" value="TPR"/>
    <property type="match status" value="7"/>
</dbReference>
<organism evidence="8 9">
    <name type="scientific">Myxococcus landrumensis</name>
    <dbReference type="NCBI Taxonomy" id="2813577"/>
    <lineage>
        <taxon>Bacteria</taxon>
        <taxon>Pseudomonadati</taxon>
        <taxon>Myxococcota</taxon>
        <taxon>Myxococcia</taxon>
        <taxon>Myxococcales</taxon>
        <taxon>Cystobacterineae</taxon>
        <taxon>Myxococcaceae</taxon>
        <taxon>Myxococcus</taxon>
    </lineage>
</organism>
<keyword evidence="4 5" id="KW-0067">ATP-binding</keyword>
<dbReference type="InterPro" id="IPR019734">
    <property type="entry name" value="TPR_rpt"/>
</dbReference>
<dbReference type="SUPFAM" id="SSF56112">
    <property type="entry name" value="Protein kinase-like (PK-like)"/>
    <property type="match status" value="1"/>
</dbReference>
<keyword evidence="9" id="KW-1185">Reference proteome</keyword>
<dbReference type="SUPFAM" id="SSF48452">
    <property type="entry name" value="TPR-like"/>
    <property type="match status" value="2"/>
</dbReference>
<feature type="domain" description="Protein kinase" evidence="7">
    <location>
        <begin position="64"/>
        <end position="414"/>
    </location>
</feature>
<keyword evidence="2 5" id="KW-0547">Nucleotide-binding</keyword>
<evidence type="ECO:0000313" key="8">
    <source>
        <dbReference type="EMBL" id="QSQ11367.1"/>
    </source>
</evidence>
<dbReference type="Gene3D" id="3.30.200.20">
    <property type="entry name" value="Phosphorylase Kinase, domain 1"/>
    <property type="match status" value="1"/>
</dbReference>
<keyword evidence="8" id="KW-0723">Serine/threonine-protein kinase</keyword>
<evidence type="ECO:0000256" key="5">
    <source>
        <dbReference type="PROSITE-ProRule" id="PRU10141"/>
    </source>
</evidence>
<dbReference type="PANTHER" id="PTHR43289">
    <property type="entry name" value="MITOGEN-ACTIVATED PROTEIN KINASE KINASE KINASE 20-RELATED"/>
    <property type="match status" value="1"/>
</dbReference>
<name>A0ABX7MY55_9BACT</name>
<dbReference type="CDD" id="cd14014">
    <property type="entry name" value="STKc_PknB_like"/>
    <property type="match status" value="1"/>
</dbReference>
<gene>
    <name evidence="8" type="ORF">JY572_23470</name>
</gene>
<dbReference type="Pfam" id="PF13181">
    <property type="entry name" value="TPR_8"/>
    <property type="match status" value="1"/>
</dbReference>
<evidence type="ECO:0000313" key="9">
    <source>
        <dbReference type="Proteomes" id="UP000663090"/>
    </source>
</evidence>
<dbReference type="PROSITE" id="PS50011">
    <property type="entry name" value="PROTEIN_KINASE_DOM"/>
    <property type="match status" value="1"/>
</dbReference>
<sequence>MRCISDGDLMRLRQGELPAERLADMNAHLGTCLDCQARLAEAPREHATPPEDLVLEKGTAVGRYVLLEKLGAGAMGVVHGAYDTELNRRVALKFLRAHALDWAPEKARARLLREAQAMARVSHPNVVAVYDVGTFQEHVFLAMALVESQTLEDWLKATPRSWRQVLGVFLDAGRGLAAAHDAGVVHGDFKPGNVLVDSTGRAHVTDFGLARPAAVPGEDSPPLSRGGGVSREARTSSLHGGTPAYMAPELLSGESHPSPLSDQYSFCMALHEALHGTRSPLPVSPQVPAWLRAIVLRGLSPAPSERHPSVTALVSALQKGPARPWRRGLQVTWALALLAAAVGLTHALHSRDCTRAGEELANVWGPLQQSSIQAAFVASKRPYAQSAWERVRQDLDAYTREWVTARTLTCEASLAPNTQPPEHTSWKMRCLDNRLADLSALTSLLSQADGRTVDSAHRAAQILPSLADCSAAGPAPSVPQKAEWQTALTQGRSLLATGRYAEGVALVEPVAQAAREARNRHEGAEVFLLLSELLEGAGRWRDAEAALFETLDAAEATRQDALATRAWTLLVRVSCISLDEYDKAALWKDRATAALERLGDGHPLARVQLLTYTGTLLRMQRDFARAEEKQEQALVLAESTFGANSMAVAEVLLELGSTQHRSAQLAKARVTLERAATIAQDLLGPEHPEAAQMRAAIVPVLHDVSMANPYTDTRYTREELLALAERTCREALHNVEQALGPEHPRVYDGLNDLATNLALQSRPEEALPLFQRAMDIAVKTDGAESYGVSVLHDNIATSYYIQKQFGPAREHFLRAMTIQEKIHGPRYPGLPISLRVISLTLVKEGRHEEALPYSQRAADLLSTLPDDSASAWTGILINLGRLYLTLERPDEAIPVMERAVAGWDKAQPRTGQRATARFLLARALWESGKDRKRALRLASEAQRMASIDDPSPTVLQEIHDWLEKRSRL</sequence>
<reference evidence="8 9" key="1">
    <citation type="submission" date="2021-02" db="EMBL/GenBank/DDBJ databases">
        <title>De Novo genome assembly of isolated myxobacteria.</title>
        <authorList>
            <person name="Stevens D.C."/>
        </authorList>
    </citation>
    <scope>NUCLEOTIDE SEQUENCE [LARGE SCALE GENOMIC DNA]</scope>
    <source>
        <strain evidence="8 9">SCHIC003</strain>
    </source>
</reference>
<evidence type="ECO:0000256" key="1">
    <source>
        <dbReference type="ARBA" id="ARBA00022679"/>
    </source>
</evidence>